<dbReference type="PROSITE" id="PS00138">
    <property type="entry name" value="SUBTILASE_SER"/>
    <property type="match status" value="1"/>
</dbReference>
<dbReference type="GO" id="GO:0004252">
    <property type="term" value="F:serine-type endopeptidase activity"/>
    <property type="evidence" value="ECO:0007669"/>
    <property type="project" value="UniProtKB-UniRule"/>
</dbReference>
<dbReference type="InterPro" id="IPR015500">
    <property type="entry name" value="Peptidase_S8_subtilisin-rel"/>
</dbReference>
<keyword evidence="8" id="KW-0732">Signal</keyword>
<dbReference type="Pfam" id="PF00082">
    <property type="entry name" value="Peptidase_S8"/>
    <property type="match status" value="1"/>
</dbReference>
<feature type="compositionally biased region" description="Pro residues" evidence="7">
    <location>
        <begin position="584"/>
        <end position="618"/>
    </location>
</feature>
<protein>
    <submittedName>
        <fullName evidence="10">Peptidase S8</fullName>
    </submittedName>
</protein>
<dbReference type="InterPro" id="IPR023828">
    <property type="entry name" value="Peptidase_S8_Ser-AS"/>
</dbReference>
<dbReference type="PANTHER" id="PTHR43806">
    <property type="entry name" value="PEPTIDASE S8"/>
    <property type="match status" value="1"/>
</dbReference>
<feature type="active site" description="Charge relay system" evidence="5">
    <location>
        <position position="249"/>
    </location>
</feature>
<feature type="active site" description="Charge relay system" evidence="5">
    <location>
        <position position="418"/>
    </location>
</feature>
<dbReference type="InterPro" id="IPR050131">
    <property type="entry name" value="Peptidase_S8_subtilisin-like"/>
</dbReference>
<evidence type="ECO:0000313" key="10">
    <source>
        <dbReference type="EMBL" id="PSC71786.1"/>
    </source>
</evidence>
<dbReference type="PROSITE" id="PS00136">
    <property type="entry name" value="SUBTILASE_ASP"/>
    <property type="match status" value="1"/>
</dbReference>
<comment type="similarity">
    <text evidence="1 5 6">Belongs to the peptidase S8 family.</text>
</comment>
<dbReference type="SUPFAM" id="SSF52743">
    <property type="entry name" value="Subtilisin-like"/>
    <property type="match status" value="1"/>
</dbReference>
<dbReference type="InterPro" id="IPR000209">
    <property type="entry name" value="Peptidase_S8/S53_dom"/>
</dbReference>
<dbReference type="EMBL" id="LHPF02000013">
    <property type="protein sequence ID" value="PSC71786.1"/>
    <property type="molecule type" value="Genomic_DNA"/>
</dbReference>
<dbReference type="OrthoDB" id="568440at2759"/>
<evidence type="ECO:0000256" key="7">
    <source>
        <dbReference type="SAM" id="MobiDB-lite"/>
    </source>
</evidence>
<evidence type="ECO:0000256" key="8">
    <source>
        <dbReference type="SAM" id="SignalP"/>
    </source>
</evidence>
<feature type="chain" id="PRO_5015164191" evidence="8">
    <location>
        <begin position="27"/>
        <end position="762"/>
    </location>
</feature>
<dbReference type="Gene3D" id="3.40.50.200">
    <property type="entry name" value="Peptidase S8/S53 domain"/>
    <property type="match status" value="1"/>
</dbReference>
<feature type="domain" description="Peptidase S8/S53" evidence="9">
    <location>
        <begin position="196"/>
        <end position="448"/>
    </location>
</feature>
<comment type="caution">
    <text evidence="10">The sequence shown here is derived from an EMBL/GenBank/DDBJ whole genome shotgun (WGS) entry which is preliminary data.</text>
</comment>
<keyword evidence="4 5" id="KW-0720">Serine protease</keyword>
<accession>A0A2P6VCG5</accession>
<sequence>MRVRGRVVSALALAVWALLAASTVQAVPKPAAAAPAGADWLPAGLPTTGWGDKPEPRYAKNRVLVTFKQTPTAAGVAAAQARSPLPGVRLARLVGKHHKLRVPRAGAAAGASAATLSSVPADATMLMEITDGKSVSDKIRQLKAHSAVATAEPDHAYRLAREPNDAFYPSSDRYPGLWFLNSISAPAAWETTTGSKDIKVCVIDSGVRPTHEDLAGNVVGGWNRAVKLDGTQPLPGTAEYNNFSDTDGHGSHCAGSVGAVGNNGMGITGVNWQVSLYICKALSPPDAEGASYLYDSATLDCMSLCNQQGVHVVSASYGSYAYSDAQYTAIQALGANGTLFVAAAGNEMIDNNQQPLYPASYNTPSNNVVSVAASLPSDGLVYFSNYGSTSVHLATPGVSIRSTVPWSDSSYEFYSGTSMATPLTAGAAALLWSAKPDATMAQIKAALLAGVDRIPALEGKVISGGRLNIERSTAALLGDVLPTSPTVRPFTWVSEANTAYSLSLSYADFTLTNSSSCMAGCQSTAWCYAAVTYTYTKVIYEWDGYDWIPYYFGNCLWVDSSGVITGTTATTQSDAGYKQWATGPVPPAPAHPPPSPPSPSPPPPSPPLPPSPPPPPPAAGAWSNPIVIPQVPYLSGELDRNLYIDGAAPLACNFTRTAAAVFRFYANSSMAGSRLLVTSCDYNYGDPVVSVLSASGMQGPYACVANNDDGDCTGDSLLAFKTSVTLKADTWYYFSVAPYDTNDGWPAVQLSLQTVARPPPPP</sequence>
<name>A0A2P6VCG5_9CHLO</name>
<feature type="active site" description="Charge relay system" evidence="5">
    <location>
        <position position="204"/>
    </location>
</feature>
<evidence type="ECO:0000256" key="3">
    <source>
        <dbReference type="ARBA" id="ARBA00022801"/>
    </source>
</evidence>
<evidence type="ECO:0000256" key="4">
    <source>
        <dbReference type="ARBA" id="ARBA00022825"/>
    </source>
</evidence>
<evidence type="ECO:0000259" key="9">
    <source>
        <dbReference type="Pfam" id="PF00082"/>
    </source>
</evidence>
<evidence type="ECO:0000256" key="6">
    <source>
        <dbReference type="RuleBase" id="RU003355"/>
    </source>
</evidence>
<dbReference type="InterPro" id="IPR034204">
    <property type="entry name" value="PfSUB1-like_cat_dom"/>
</dbReference>
<evidence type="ECO:0000313" key="11">
    <source>
        <dbReference type="Proteomes" id="UP000239649"/>
    </source>
</evidence>
<evidence type="ECO:0000256" key="5">
    <source>
        <dbReference type="PROSITE-ProRule" id="PRU01240"/>
    </source>
</evidence>
<proteinExistence type="inferred from homology"/>
<dbReference type="GO" id="GO:0006508">
    <property type="term" value="P:proteolysis"/>
    <property type="evidence" value="ECO:0007669"/>
    <property type="project" value="UniProtKB-KW"/>
</dbReference>
<organism evidence="10 11">
    <name type="scientific">Micractinium conductrix</name>
    <dbReference type="NCBI Taxonomy" id="554055"/>
    <lineage>
        <taxon>Eukaryota</taxon>
        <taxon>Viridiplantae</taxon>
        <taxon>Chlorophyta</taxon>
        <taxon>core chlorophytes</taxon>
        <taxon>Trebouxiophyceae</taxon>
        <taxon>Chlorellales</taxon>
        <taxon>Chlorellaceae</taxon>
        <taxon>Chlorella clade</taxon>
        <taxon>Micractinium</taxon>
    </lineage>
</organism>
<reference evidence="10 11" key="1">
    <citation type="journal article" date="2018" name="Plant J.">
        <title>Genome sequences of Chlorella sorokiniana UTEX 1602 and Micractinium conductrix SAG 241.80: implications to maltose excretion by a green alga.</title>
        <authorList>
            <person name="Arriola M.B."/>
            <person name="Velmurugan N."/>
            <person name="Zhang Y."/>
            <person name="Plunkett M.H."/>
            <person name="Hondzo H."/>
            <person name="Barney B.M."/>
        </authorList>
    </citation>
    <scope>NUCLEOTIDE SEQUENCE [LARGE SCALE GENOMIC DNA]</scope>
    <source>
        <strain evidence="10 11">SAG 241.80</strain>
    </source>
</reference>
<dbReference type="InterPro" id="IPR023827">
    <property type="entry name" value="Peptidase_S8_Asp-AS"/>
</dbReference>
<dbReference type="InterPro" id="IPR036852">
    <property type="entry name" value="Peptidase_S8/S53_dom_sf"/>
</dbReference>
<dbReference type="PRINTS" id="PR00723">
    <property type="entry name" value="SUBTILISIN"/>
</dbReference>
<dbReference type="Proteomes" id="UP000239649">
    <property type="component" value="Unassembled WGS sequence"/>
</dbReference>
<dbReference type="AlphaFoldDB" id="A0A2P6VCG5"/>
<keyword evidence="2 5" id="KW-0645">Protease</keyword>
<gene>
    <name evidence="10" type="ORF">C2E20_4886</name>
</gene>
<feature type="region of interest" description="Disordered" evidence="7">
    <location>
        <begin position="575"/>
        <end position="618"/>
    </location>
</feature>
<feature type="signal peptide" evidence="8">
    <location>
        <begin position="1"/>
        <end position="26"/>
    </location>
</feature>
<dbReference type="PROSITE" id="PS00137">
    <property type="entry name" value="SUBTILASE_HIS"/>
    <property type="match status" value="1"/>
</dbReference>
<evidence type="ECO:0000256" key="2">
    <source>
        <dbReference type="ARBA" id="ARBA00022670"/>
    </source>
</evidence>
<dbReference type="PROSITE" id="PS51892">
    <property type="entry name" value="SUBTILASE"/>
    <property type="match status" value="1"/>
</dbReference>
<evidence type="ECO:0000256" key="1">
    <source>
        <dbReference type="ARBA" id="ARBA00011073"/>
    </source>
</evidence>
<keyword evidence="3 5" id="KW-0378">Hydrolase</keyword>
<dbReference type="PANTHER" id="PTHR43806:SF11">
    <property type="entry name" value="CEREVISIN-RELATED"/>
    <property type="match status" value="1"/>
</dbReference>
<dbReference type="CDD" id="cd07473">
    <property type="entry name" value="Peptidases_S8_Subtilisin_like"/>
    <property type="match status" value="1"/>
</dbReference>
<keyword evidence="11" id="KW-1185">Reference proteome</keyword>
<dbReference type="InterPro" id="IPR022398">
    <property type="entry name" value="Peptidase_S8_His-AS"/>
</dbReference>